<dbReference type="PANTHER" id="PTHR33164">
    <property type="entry name" value="TRANSCRIPTIONAL REGULATOR, MARR FAMILY"/>
    <property type="match status" value="1"/>
</dbReference>
<feature type="domain" description="HTH marR-type" evidence="2">
    <location>
        <begin position="10"/>
        <end position="141"/>
    </location>
</feature>
<dbReference type="Gene3D" id="1.10.10.10">
    <property type="entry name" value="Winged helix-like DNA-binding domain superfamily/Winged helix DNA-binding domain"/>
    <property type="match status" value="1"/>
</dbReference>
<name>A0ABP9DAM8_9ACTN</name>
<dbReference type="InterPro" id="IPR000835">
    <property type="entry name" value="HTH_MarR-typ"/>
</dbReference>
<organism evidence="3 4">
    <name type="scientific">Kitasatospora terrestris</name>
    <dbReference type="NCBI Taxonomy" id="258051"/>
    <lineage>
        <taxon>Bacteria</taxon>
        <taxon>Bacillati</taxon>
        <taxon>Actinomycetota</taxon>
        <taxon>Actinomycetes</taxon>
        <taxon>Kitasatosporales</taxon>
        <taxon>Streptomycetaceae</taxon>
        <taxon>Kitasatospora</taxon>
    </lineage>
</organism>
<dbReference type="PRINTS" id="PR00598">
    <property type="entry name" value="HTHMARR"/>
</dbReference>
<feature type="region of interest" description="Disordered" evidence="1">
    <location>
        <begin position="143"/>
        <end position="165"/>
    </location>
</feature>
<proteinExistence type="predicted"/>
<dbReference type="InterPro" id="IPR039422">
    <property type="entry name" value="MarR/SlyA-like"/>
</dbReference>
<dbReference type="PROSITE" id="PS50995">
    <property type="entry name" value="HTH_MARR_2"/>
    <property type="match status" value="1"/>
</dbReference>
<dbReference type="Proteomes" id="UP001501752">
    <property type="component" value="Unassembled WGS sequence"/>
</dbReference>
<dbReference type="InterPro" id="IPR036388">
    <property type="entry name" value="WH-like_DNA-bd_sf"/>
</dbReference>
<comment type="caution">
    <text evidence="3">The sequence shown here is derived from an EMBL/GenBank/DDBJ whole genome shotgun (WGS) entry which is preliminary data.</text>
</comment>
<dbReference type="Pfam" id="PF12802">
    <property type="entry name" value="MarR_2"/>
    <property type="match status" value="1"/>
</dbReference>
<evidence type="ECO:0000256" key="1">
    <source>
        <dbReference type="SAM" id="MobiDB-lite"/>
    </source>
</evidence>
<protein>
    <recommendedName>
        <fullName evidence="2">HTH marR-type domain-containing protein</fullName>
    </recommendedName>
</protein>
<evidence type="ECO:0000313" key="3">
    <source>
        <dbReference type="EMBL" id="GAA4832122.1"/>
    </source>
</evidence>
<dbReference type="PANTHER" id="PTHR33164:SF43">
    <property type="entry name" value="HTH-TYPE TRANSCRIPTIONAL REPRESSOR YETL"/>
    <property type="match status" value="1"/>
</dbReference>
<keyword evidence="4" id="KW-1185">Reference proteome</keyword>
<dbReference type="InterPro" id="IPR036390">
    <property type="entry name" value="WH_DNA-bd_sf"/>
</dbReference>
<evidence type="ECO:0000313" key="4">
    <source>
        <dbReference type="Proteomes" id="UP001501752"/>
    </source>
</evidence>
<reference evidence="4" key="1">
    <citation type="journal article" date="2019" name="Int. J. Syst. Evol. Microbiol.">
        <title>The Global Catalogue of Microorganisms (GCM) 10K type strain sequencing project: providing services to taxonomists for standard genome sequencing and annotation.</title>
        <authorList>
            <consortium name="The Broad Institute Genomics Platform"/>
            <consortium name="The Broad Institute Genome Sequencing Center for Infectious Disease"/>
            <person name="Wu L."/>
            <person name="Ma J."/>
        </authorList>
    </citation>
    <scope>NUCLEOTIDE SEQUENCE [LARGE SCALE GENOMIC DNA]</scope>
    <source>
        <strain evidence="4">JCM 13006</strain>
    </source>
</reference>
<dbReference type="SMART" id="SM00347">
    <property type="entry name" value="HTH_MARR"/>
    <property type="match status" value="1"/>
</dbReference>
<evidence type="ECO:0000259" key="2">
    <source>
        <dbReference type="PROSITE" id="PS50995"/>
    </source>
</evidence>
<dbReference type="SUPFAM" id="SSF46785">
    <property type="entry name" value="Winged helix' DNA-binding domain"/>
    <property type="match status" value="1"/>
</dbReference>
<dbReference type="EMBL" id="BAABIS010000001">
    <property type="protein sequence ID" value="GAA4832122.1"/>
    <property type="molecule type" value="Genomic_DNA"/>
</dbReference>
<gene>
    <name evidence="3" type="ORF">GCM10023235_02990</name>
</gene>
<sequence>MSTSLPERTARDLTGMLVQAAHAMNTRLAVALAEIDSTPRAHCILLHAMEAQRTQSELAQIAGLDKTTMVVTTDELERAGLAERHPSPTDRRARIIVVTPAGEELVRRGEVIVDRVHAEALDGMSPGERQVFVDALTRLEQMPAADTVPAAGTEKPTRRPRRPRQ</sequence>
<accession>A0ABP9DAM8</accession>
<dbReference type="RefSeq" id="WP_345694907.1">
    <property type="nucleotide sequence ID" value="NZ_BAABIS010000001.1"/>
</dbReference>